<dbReference type="FunFam" id="2.60.120.200:FF:000010">
    <property type="entry name" value="neurobeachin isoform X2"/>
    <property type="match status" value="1"/>
</dbReference>
<dbReference type="SUPFAM" id="SSF49899">
    <property type="entry name" value="Concanavalin A-like lectins/glucanases"/>
    <property type="match status" value="1"/>
</dbReference>
<evidence type="ECO:0000256" key="1">
    <source>
        <dbReference type="ARBA" id="ARBA00022574"/>
    </source>
</evidence>
<dbReference type="Pfam" id="PF13385">
    <property type="entry name" value="Laminin_G_3"/>
    <property type="match status" value="1"/>
</dbReference>
<evidence type="ECO:0000313" key="6">
    <source>
        <dbReference type="Proteomes" id="UP000034805"/>
    </source>
</evidence>
<sequence length="1562" mass="171233">MEEAGGESAPPCRSAGGARQEDGGTSVPMETGVGDAHAAVSLSPGVPIRGIRMKFAVLRGLVEAGEVPDKDLVETVFSLELHTVTMQEMFTPGRKDTRTPQNVLENIVDSTAGPVVVRKDLMGLVGKAAQFVSFLILHQFLESRACCRRLQETWDTIVTEGFWPLDALCISRRGQRDLNCLLLSPPHSLVCGLIFLRLFLWAADNSLLVGGQFDLEVNFIIQEAESVGCMVELLDQCEATCQVEMWSIFVAILKKSARNLQACTEVGLMELVLARIHEAHCTVADLLIDVLAVLARYSITVRQLKLLVSKLQGENGCWPPHAVKLLSVLKAAPHRVGPDAFFSFPGKSAAAIALPPIAKWPYHSGFTFHTWLRLDPVSSVSGEDKPYVYWNVLHPEEKKELFFFSFHTSKGLGYSAHFVGGCLIVTSLKSRGRGFQHCVKYDFRPQQWYMVTIVHVYNRWKNSEISCYVNGELASYGEITWLVSTSDTFDKCFLGSWETVDASRVFCGQMGAVYLFSEALSAAQILAVYHLGPGYKNEDRLLCVEPKGTFRHRAECDLLFAEHHRTLLYDGKLSSCIAFTYNPRATDGQLCLESSPRDSPSVFVHSPHALMLQDVRDVSTHSVQSAIHSMGGVQVLFPLFAQLDYLQHSTDEVDTSICHTLLSFLMELLRNSVSVQEQVLSCKAFLVIGYILEKSSKVHMTLSVLDIFLALARYLSSVPHGAPLLKQLCDYILFNPAIWVHAAAKVQTTLYTYLCTEFISTVTIYSAIRRVSTVLQVMHTLKYYYWVVNPQDRSGITPKGQDGPRPSQKEMLSLRAYLLLFVKQLILKDSGVKEDELQSILNYLLTMHEDDNLMDVLQLLVALIAEHPSSMVPAFDQRNGIRIVYKLLASESEGIRVQAIKVLGYFLRSLAPKRKADVMVGHSLFSLLSERLLLQTGRFTMSTYNVLFEILTEQIHTQVVHRQHPEPDSSVKILNPQILKVIAVLLKNSPQSPSSMELRRIFLSDMIRLFNNSRENRRCHKENEANLLTEKLQQDLAEGGPDQTRTDISSHADTPVFSSGPQEVTALPCAAGPEGTQAVTVQVAVATVPRSEPFCVEGGPGLSGAAERSPTLTERSKQPAVDAGGGGFAESSAGTMALETGRDDAQAAVQGLDVLVDGSSEAVNPVASDVVLNGEPEVVPAQNTEEKAAAVDVCDEQASSERCGIPKGPSSRVSVSSEHLSDVNSQGRVSHDSLDSKANTAEKEGGDEMKDVISQKLAKEERRESGDTFDIQKSVVEKVEPGNSNGVCPSKEPAKVKEMKITRLDVSSVLSDTERLQPREQLSLGQTAAALEASGQAVQGSSSGRAAIFHSSEFQWSHLHQRLLGDVLFSIETDVQMWRSHSNRTLMDFVSSSDNAVYVHNTVHLLSHMLDNVITACGGILPLLSAATSSSHELENMEPSQGLSPAAASSFLQRVMALADVLLLSNTLSFVEVEAEKNMGSGGILRQCLRLGKAHPGRTSLWGGKGVCAVAVCSCLEQQRHSYNKCNTESASGHGALQSITGPSTLAPSQASTWAEQNWRHG</sequence>
<protein>
    <submittedName>
        <fullName evidence="5">Uncharacterized protein</fullName>
    </submittedName>
</protein>
<dbReference type="InterPro" id="IPR031570">
    <property type="entry name" value="NBEA/BDCP_DUF4704"/>
</dbReference>
<feature type="region of interest" description="Disordered" evidence="2">
    <location>
        <begin position="1537"/>
        <end position="1562"/>
    </location>
</feature>
<dbReference type="InterPro" id="IPR046852">
    <property type="entry name" value="Neurobeachin_a-sol"/>
</dbReference>
<dbReference type="PANTHER" id="PTHR13743">
    <property type="entry name" value="BEIGE/BEACH-RELATED"/>
    <property type="match status" value="1"/>
</dbReference>
<reference evidence="5 6" key="1">
    <citation type="submission" date="2015-08" db="EMBL/GenBank/DDBJ databases">
        <title>The genome of the Asian arowana (Scleropages formosus).</title>
        <authorList>
            <person name="Tan M.H."/>
            <person name="Gan H.M."/>
            <person name="Croft L.J."/>
            <person name="Austin C.M."/>
        </authorList>
    </citation>
    <scope>NUCLEOTIDE SEQUENCE [LARGE SCALE GENOMIC DNA]</scope>
    <source>
        <strain evidence="5">Aro1</strain>
    </source>
</reference>
<feature type="region of interest" description="Disordered" evidence="2">
    <location>
        <begin position="1189"/>
        <end position="1251"/>
    </location>
</feature>
<dbReference type="InterPro" id="IPR016024">
    <property type="entry name" value="ARM-type_fold"/>
</dbReference>
<comment type="caution">
    <text evidence="5">The sequence shown here is derived from an EMBL/GenBank/DDBJ whole genome shotgun (WGS) entry which is preliminary data.</text>
</comment>
<dbReference type="GO" id="GO:0016020">
    <property type="term" value="C:membrane"/>
    <property type="evidence" value="ECO:0007669"/>
    <property type="project" value="TreeGrafter"/>
</dbReference>
<proteinExistence type="predicted"/>
<feature type="region of interest" description="Disordered" evidence="2">
    <location>
        <begin position="1098"/>
        <end position="1125"/>
    </location>
</feature>
<name>A0A0N8K297_SCLFO</name>
<dbReference type="Pfam" id="PF20425">
    <property type="entry name" value="Neurobeachin"/>
    <property type="match status" value="1"/>
</dbReference>
<feature type="domain" description="DUF4704" evidence="3">
    <location>
        <begin position="602"/>
        <end position="1019"/>
    </location>
</feature>
<feature type="compositionally biased region" description="Basic and acidic residues" evidence="2">
    <location>
        <begin position="1229"/>
        <end position="1251"/>
    </location>
</feature>
<feature type="region of interest" description="Disordered" evidence="2">
    <location>
        <begin position="1"/>
        <end position="32"/>
    </location>
</feature>
<dbReference type="GO" id="GO:0019901">
    <property type="term" value="F:protein kinase binding"/>
    <property type="evidence" value="ECO:0007669"/>
    <property type="project" value="TreeGrafter"/>
</dbReference>
<dbReference type="SUPFAM" id="SSF48371">
    <property type="entry name" value="ARM repeat"/>
    <property type="match status" value="1"/>
</dbReference>
<dbReference type="Proteomes" id="UP000034805">
    <property type="component" value="Unassembled WGS sequence"/>
</dbReference>
<dbReference type="EMBL" id="JARO02000884">
    <property type="protein sequence ID" value="KPP77129.1"/>
    <property type="molecule type" value="Genomic_DNA"/>
</dbReference>
<evidence type="ECO:0000259" key="3">
    <source>
        <dbReference type="Pfam" id="PF15787"/>
    </source>
</evidence>
<dbReference type="GO" id="GO:0005829">
    <property type="term" value="C:cytosol"/>
    <property type="evidence" value="ECO:0007669"/>
    <property type="project" value="TreeGrafter"/>
</dbReference>
<organism evidence="5 6">
    <name type="scientific">Scleropages formosus</name>
    <name type="common">Asian bonytongue</name>
    <name type="synonym">Osteoglossum formosum</name>
    <dbReference type="NCBI Taxonomy" id="113540"/>
    <lineage>
        <taxon>Eukaryota</taxon>
        <taxon>Metazoa</taxon>
        <taxon>Chordata</taxon>
        <taxon>Craniata</taxon>
        <taxon>Vertebrata</taxon>
        <taxon>Euteleostomi</taxon>
        <taxon>Actinopterygii</taxon>
        <taxon>Neopterygii</taxon>
        <taxon>Teleostei</taxon>
        <taxon>Osteoglossocephala</taxon>
        <taxon>Osteoglossomorpha</taxon>
        <taxon>Osteoglossiformes</taxon>
        <taxon>Osteoglossidae</taxon>
        <taxon>Scleropages</taxon>
    </lineage>
</organism>
<accession>A0A0N8K297</accession>
<dbReference type="PANTHER" id="PTHR13743:SF64">
    <property type="entry name" value="LIPOPOLYSACCHARIDE-RESPONSIVE AND BEIGE-LIKE ANCHOR PROTEIN"/>
    <property type="match status" value="1"/>
</dbReference>
<dbReference type="Pfam" id="PF15787">
    <property type="entry name" value="DUF4704"/>
    <property type="match status" value="1"/>
</dbReference>
<feature type="region of interest" description="Disordered" evidence="2">
    <location>
        <begin position="1037"/>
        <end position="1058"/>
    </location>
</feature>
<feature type="compositionally biased region" description="Polar residues" evidence="2">
    <location>
        <begin position="1538"/>
        <end position="1556"/>
    </location>
</feature>
<dbReference type="Gene3D" id="1.25.10.10">
    <property type="entry name" value="Leucine-rich Repeat Variant"/>
    <property type="match status" value="1"/>
</dbReference>
<keyword evidence="1" id="KW-0853">WD repeat</keyword>
<evidence type="ECO:0000313" key="5">
    <source>
        <dbReference type="EMBL" id="KPP77129.1"/>
    </source>
</evidence>
<gene>
    <name evidence="5" type="ORF">Z043_103467</name>
</gene>
<evidence type="ECO:0000259" key="4">
    <source>
        <dbReference type="Pfam" id="PF20425"/>
    </source>
</evidence>
<feature type="domain" description="Neurobeachin alpha-solenoid region" evidence="4">
    <location>
        <begin position="206"/>
        <end position="314"/>
    </location>
</feature>
<evidence type="ECO:0000256" key="2">
    <source>
        <dbReference type="SAM" id="MobiDB-lite"/>
    </source>
</evidence>
<dbReference type="Gene3D" id="2.60.120.200">
    <property type="match status" value="1"/>
</dbReference>
<dbReference type="InterPro" id="IPR050865">
    <property type="entry name" value="BEACH_Domain"/>
</dbReference>
<dbReference type="InterPro" id="IPR011989">
    <property type="entry name" value="ARM-like"/>
</dbReference>
<dbReference type="InterPro" id="IPR013320">
    <property type="entry name" value="ConA-like_dom_sf"/>
</dbReference>
<dbReference type="GO" id="GO:0008104">
    <property type="term" value="P:intracellular protein localization"/>
    <property type="evidence" value="ECO:0007669"/>
    <property type="project" value="TreeGrafter"/>
</dbReference>